<dbReference type="STRING" id="208445.SAMN04489727_6288"/>
<keyword evidence="3" id="KW-1185">Reference proteome</keyword>
<evidence type="ECO:0000256" key="1">
    <source>
        <dbReference type="SAM" id="Phobius"/>
    </source>
</evidence>
<protein>
    <submittedName>
        <fullName evidence="2">Uncharacterized protein</fullName>
    </submittedName>
</protein>
<gene>
    <name evidence="2" type="ORF">SAMN04489727_6288</name>
</gene>
<dbReference type="AlphaFoldDB" id="A0A1H4XR38"/>
<reference evidence="3" key="1">
    <citation type="submission" date="2016-10" db="EMBL/GenBank/DDBJ databases">
        <authorList>
            <person name="Varghese N."/>
            <person name="Submissions S."/>
        </authorList>
    </citation>
    <scope>NUCLEOTIDE SEQUENCE [LARGE SCALE GENOMIC DNA]</scope>
    <source>
        <strain evidence="3">DSM 44544</strain>
    </source>
</reference>
<evidence type="ECO:0000313" key="3">
    <source>
        <dbReference type="Proteomes" id="UP000199622"/>
    </source>
</evidence>
<name>A0A1H4XR38_9PSEU</name>
<keyword evidence="1" id="KW-0812">Transmembrane</keyword>
<proteinExistence type="predicted"/>
<dbReference type="Proteomes" id="UP000199622">
    <property type="component" value="Unassembled WGS sequence"/>
</dbReference>
<sequence length="140" mass="14544">MPAVFRCSLRNGRVAYLVIVLGLCTAGLVAAGLAGGVAGRGAGQFLSWLGAVVLVAAPTIAYLRRTKIVVDAEQVRVHTLLGAPGTARREAVARIRTPRSGLGCFADAEGKVLVAFRDAYTREQLAELAGLLGVELVTGD</sequence>
<evidence type="ECO:0000313" key="2">
    <source>
        <dbReference type="EMBL" id="SED07331.1"/>
    </source>
</evidence>
<keyword evidence="1" id="KW-0472">Membrane</keyword>
<feature type="transmembrane region" description="Helical" evidence="1">
    <location>
        <begin position="45"/>
        <end position="63"/>
    </location>
</feature>
<accession>A0A1H4XR38</accession>
<keyword evidence="1" id="KW-1133">Transmembrane helix</keyword>
<feature type="transmembrane region" description="Helical" evidence="1">
    <location>
        <begin position="14"/>
        <end position="39"/>
    </location>
</feature>
<organism evidence="2 3">
    <name type="scientific">Amycolatopsis tolypomycina</name>
    <dbReference type="NCBI Taxonomy" id="208445"/>
    <lineage>
        <taxon>Bacteria</taxon>
        <taxon>Bacillati</taxon>
        <taxon>Actinomycetota</taxon>
        <taxon>Actinomycetes</taxon>
        <taxon>Pseudonocardiales</taxon>
        <taxon>Pseudonocardiaceae</taxon>
        <taxon>Amycolatopsis</taxon>
    </lineage>
</organism>
<dbReference type="EMBL" id="FNSO01000004">
    <property type="protein sequence ID" value="SED07331.1"/>
    <property type="molecule type" value="Genomic_DNA"/>
</dbReference>